<dbReference type="PANTHER" id="PTHR34379:SF6">
    <property type="entry name" value="PROTEIN 3F"/>
    <property type="match status" value="1"/>
</dbReference>
<feature type="transmembrane region" description="Helical" evidence="2">
    <location>
        <begin position="127"/>
        <end position="154"/>
    </location>
</feature>
<organism evidence="3 4">
    <name type="scientific">Genlisea aurea</name>
    <dbReference type="NCBI Taxonomy" id="192259"/>
    <lineage>
        <taxon>Eukaryota</taxon>
        <taxon>Viridiplantae</taxon>
        <taxon>Streptophyta</taxon>
        <taxon>Embryophyta</taxon>
        <taxon>Tracheophyta</taxon>
        <taxon>Spermatophyta</taxon>
        <taxon>Magnoliopsida</taxon>
        <taxon>eudicotyledons</taxon>
        <taxon>Gunneridae</taxon>
        <taxon>Pentapetalae</taxon>
        <taxon>asterids</taxon>
        <taxon>lamiids</taxon>
        <taxon>Lamiales</taxon>
        <taxon>Lentibulariaceae</taxon>
        <taxon>Genlisea</taxon>
    </lineage>
</organism>
<keyword evidence="2" id="KW-0812">Transmembrane</keyword>
<sequence length="206" mass="23040">MAGKSDRRGKKCCRRRSLFSIVGGCFGHQKNDNNGVKGGKTVQDRSSSTASFFPDPKKRTPDKSAQFNDKRSPVEFPIPTVENSSGGMKTKKISQRRQRREEEEAAAAAEEEEVEVEVDRFPAKLGAVILTTAMAVTVFYGKVLAVFITVAWFYMVPYLRKKFAGKSTAAATTGENNAGDVDLDSWEYKRRVVLQGFLDRKHTYRN</sequence>
<keyword evidence="2" id="KW-1133">Transmembrane helix</keyword>
<keyword evidence="2" id="KW-0472">Membrane</keyword>
<evidence type="ECO:0000313" key="3">
    <source>
        <dbReference type="EMBL" id="EPS57589.1"/>
    </source>
</evidence>
<evidence type="ECO:0008006" key="5">
    <source>
        <dbReference type="Google" id="ProtNLM"/>
    </source>
</evidence>
<evidence type="ECO:0000256" key="2">
    <source>
        <dbReference type="SAM" id="Phobius"/>
    </source>
</evidence>
<proteinExistence type="predicted"/>
<comment type="caution">
    <text evidence="3">The sequence shown here is derived from an EMBL/GenBank/DDBJ whole genome shotgun (WGS) entry which is preliminary data.</text>
</comment>
<feature type="region of interest" description="Disordered" evidence="1">
    <location>
        <begin position="29"/>
        <end position="108"/>
    </location>
</feature>
<protein>
    <recommendedName>
        <fullName evidence="5">Transmembrane protein</fullName>
    </recommendedName>
</protein>
<evidence type="ECO:0000313" key="4">
    <source>
        <dbReference type="Proteomes" id="UP000015453"/>
    </source>
</evidence>
<dbReference type="Proteomes" id="UP000015453">
    <property type="component" value="Unassembled WGS sequence"/>
</dbReference>
<dbReference type="OrthoDB" id="1886721at2759"/>
<dbReference type="PANTHER" id="PTHR34379">
    <property type="entry name" value="OS07G0553800 PROTEIN"/>
    <property type="match status" value="1"/>
</dbReference>
<keyword evidence="4" id="KW-1185">Reference proteome</keyword>
<reference evidence="3 4" key="1">
    <citation type="journal article" date="2013" name="BMC Genomics">
        <title>The miniature genome of a carnivorous plant Genlisea aurea contains a low number of genes and short non-coding sequences.</title>
        <authorList>
            <person name="Leushkin E.V."/>
            <person name="Sutormin R.A."/>
            <person name="Nabieva E.R."/>
            <person name="Penin A.A."/>
            <person name="Kondrashov A.S."/>
            <person name="Logacheva M.D."/>
        </authorList>
    </citation>
    <scope>NUCLEOTIDE SEQUENCE [LARGE SCALE GENOMIC DNA]</scope>
</reference>
<name>S8BT66_9LAMI</name>
<gene>
    <name evidence="3" type="ORF">M569_17228</name>
</gene>
<dbReference type="AlphaFoldDB" id="S8BT66"/>
<evidence type="ECO:0000256" key="1">
    <source>
        <dbReference type="SAM" id="MobiDB-lite"/>
    </source>
</evidence>
<dbReference type="InterPro" id="IPR040411">
    <property type="entry name" value="At5g23160-like"/>
</dbReference>
<dbReference type="EMBL" id="AUSU01010068">
    <property type="protein sequence ID" value="EPS57589.1"/>
    <property type="molecule type" value="Genomic_DNA"/>
</dbReference>
<accession>S8BT66</accession>
<feature type="compositionally biased region" description="Basic and acidic residues" evidence="1">
    <location>
        <begin position="55"/>
        <end position="73"/>
    </location>
</feature>
<feature type="compositionally biased region" description="Basic residues" evidence="1">
    <location>
        <begin position="89"/>
        <end position="98"/>
    </location>
</feature>